<dbReference type="eggNOG" id="ENOG502RU1C">
    <property type="taxonomic scope" value="Eukaryota"/>
</dbReference>
<feature type="region of interest" description="Disordered" evidence="2">
    <location>
        <begin position="63"/>
        <end position="82"/>
    </location>
</feature>
<dbReference type="FunCoup" id="G3TZU2">
    <property type="interactions" value="6"/>
</dbReference>
<dbReference type="HOGENOM" id="CLU_047915_0_1_1"/>
<protein>
    <recommendedName>
        <fullName evidence="3">Zinc knuckle domain-containing protein</fullName>
    </recommendedName>
</protein>
<evidence type="ECO:0000313" key="4">
    <source>
        <dbReference type="Ensembl" id="ENSLAFP00000021100.1"/>
    </source>
</evidence>
<reference evidence="4" key="3">
    <citation type="submission" date="2025-09" db="UniProtKB">
        <authorList>
            <consortium name="Ensembl"/>
        </authorList>
    </citation>
    <scope>IDENTIFICATION</scope>
    <source>
        <strain evidence="4">Isolate ISIS603380</strain>
    </source>
</reference>
<dbReference type="InterPro" id="IPR039213">
    <property type="entry name" value="FAM90"/>
</dbReference>
<keyword evidence="5" id="KW-1185">Reference proteome</keyword>
<feature type="region of interest" description="Disordered" evidence="2">
    <location>
        <begin position="340"/>
        <end position="364"/>
    </location>
</feature>
<dbReference type="PANTHER" id="PTHR16035:SF14">
    <property type="entry name" value="FAMILY WITH SEQUENCE SIMILARITY 90 MEMBER A11, PSEUDOGENE-RELATED"/>
    <property type="match status" value="1"/>
</dbReference>
<sequence length="397" mass="44752">ADRPHKVQTMKRQCRGLVAQSVPQPEQEDPRRKCKNCGAFGHTARSKRCPIKCWSRVVVPKALGSKKMKENTEPKKPQESQTLWPFNNLEREKEQRQRQGEHDRKALLQKFPKRPEGKQQKNWKELRESCDYLRDLCRPMPIHTTKMRSVLDPSLRNWPHVRKPDLKSIFSERSPIQDHDPSFFSCHGQTKEEVNITGSSQPATKHFGQDSTVMAKTTDNRCDACAHHVSQPATKTLALGHVLSPQAQAKGPDRISKSSPQPARGRRGQDSPHRIQAPGKRSAQTPEQNCLNSVKKAKLTTLQIVQESRKRLDVGAGQPLSNSTEFGPNGPPQVTGMTDLQPPHSRPQLNTVETSPILPPPLSSSVARQPLRIVFTRMENGQWSSRFRTSPPSLPPE</sequence>
<reference evidence="4" key="2">
    <citation type="submission" date="2025-08" db="UniProtKB">
        <authorList>
            <consortium name="Ensembl"/>
        </authorList>
    </citation>
    <scope>IDENTIFICATION</scope>
    <source>
        <strain evidence="4">Isolate ISIS603380</strain>
    </source>
</reference>
<dbReference type="OMA" id="ESRVKCK"/>
<feature type="compositionally biased region" description="Basic and acidic residues" evidence="2">
    <location>
        <begin position="67"/>
        <end position="78"/>
    </location>
</feature>
<feature type="region of interest" description="Disordered" evidence="2">
    <location>
        <begin position="244"/>
        <end position="290"/>
    </location>
</feature>
<dbReference type="GeneTree" id="ENSGT00910000144208"/>
<dbReference type="InterPro" id="IPR041670">
    <property type="entry name" value="Znf-CCHC_6"/>
</dbReference>
<organism evidence="4 5">
    <name type="scientific">Loxodonta africana</name>
    <name type="common">African elephant</name>
    <dbReference type="NCBI Taxonomy" id="9785"/>
    <lineage>
        <taxon>Eukaryota</taxon>
        <taxon>Metazoa</taxon>
        <taxon>Chordata</taxon>
        <taxon>Craniata</taxon>
        <taxon>Vertebrata</taxon>
        <taxon>Euteleostomi</taxon>
        <taxon>Mammalia</taxon>
        <taxon>Eutheria</taxon>
        <taxon>Afrotheria</taxon>
        <taxon>Proboscidea</taxon>
        <taxon>Elephantidae</taxon>
        <taxon>Loxodonta</taxon>
    </lineage>
</organism>
<dbReference type="PANTHER" id="PTHR16035">
    <property type="entry name" value="PROTEIN FAM90A1"/>
    <property type="match status" value="1"/>
</dbReference>
<evidence type="ECO:0000256" key="2">
    <source>
        <dbReference type="SAM" id="MobiDB-lite"/>
    </source>
</evidence>
<dbReference type="Pfam" id="PF15288">
    <property type="entry name" value="zf-CCHC_6"/>
    <property type="match status" value="1"/>
</dbReference>
<reference evidence="4 5" key="1">
    <citation type="submission" date="2009-06" db="EMBL/GenBank/DDBJ databases">
        <title>The Genome Sequence of Loxodonta africana (African elephant).</title>
        <authorList>
            <person name="Di Palma F."/>
            <person name="Heiman D."/>
            <person name="Young S."/>
            <person name="Johnson J."/>
            <person name="Lander E.S."/>
            <person name="Lindblad-Toh K."/>
        </authorList>
    </citation>
    <scope>NUCLEOTIDE SEQUENCE [LARGE SCALE GENOMIC DNA]</scope>
    <source>
        <strain evidence="4 5">Isolate ISIS603380</strain>
    </source>
</reference>
<feature type="domain" description="Zinc knuckle" evidence="3">
    <location>
        <begin position="31"/>
        <end position="71"/>
    </location>
</feature>
<name>G3TZU2_LOXAF</name>
<comment type="similarity">
    <text evidence="1">Belongs to the FAM90 family.</text>
</comment>
<dbReference type="AlphaFoldDB" id="G3TZU2"/>
<evidence type="ECO:0000313" key="5">
    <source>
        <dbReference type="Proteomes" id="UP000007646"/>
    </source>
</evidence>
<proteinExistence type="inferred from homology"/>
<dbReference type="Ensembl" id="ENSLAFT00000033525.1">
    <property type="protein sequence ID" value="ENSLAFP00000021100.1"/>
    <property type="gene ID" value="ENSLAFG00000027035.1"/>
</dbReference>
<accession>G3TZU2</accession>
<dbReference type="Proteomes" id="UP000007646">
    <property type="component" value="Unassembled WGS sequence"/>
</dbReference>
<evidence type="ECO:0000256" key="1">
    <source>
        <dbReference type="ARBA" id="ARBA00007943"/>
    </source>
</evidence>
<dbReference type="InParanoid" id="G3TZU2"/>
<evidence type="ECO:0000259" key="3">
    <source>
        <dbReference type="Pfam" id="PF15288"/>
    </source>
</evidence>